<dbReference type="Proteomes" id="UP000005666">
    <property type="component" value="Chromosome 11"/>
</dbReference>
<gene>
    <name evidence="1" type="primary">TPHA0K01330</name>
    <name evidence="1" type="ordered locus">TPHA_0K01330</name>
</gene>
<dbReference type="OMA" id="IEIWFCT"/>
<evidence type="ECO:0000313" key="2">
    <source>
        <dbReference type="Proteomes" id="UP000005666"/>
    </source>
</evidence>
<dbReference type="GeneID" id="11533252"/>
<dbReference type="OrthoDB" id="4033799at2759"/>
<dbReference type="AlphaFoldDB" id="G8BZD8"/>
<dbReference type="RefSeq" id="XP_003687700.1">
    <property type="nucleotide sequence ID" value="XM_003687652.1"/>
</dbReference>
<proteinExistence type="predicted"/>
<accession>G8BZD8</accession>
<dbReference type="HOGENOM" id="CLU_696778_0_0_1"/>
<name>G8BZD8_TETPH</name>
<keyword evidence="2" id="KW-1185">Reference proteome</keyword>
<dbReference type="EMBL" id="HE612866">
    <property type="protein sequence ID" value="CCE65266.1"/>
    <property type="molecule type" value="Genomic_DNA"/>
</dbReference>
<dbReference type="KEGG" id="tpf:TPHA_0K01330"/>
<evidence type="ECO:0000313" key="1">
    <source>
        <dbReference type="EMBL" id="CCE65266.1"/>
    </source>
</evidence>
<dbReference type="eggNOG" id="ENOG502S5II">
    <property type="taxonomic scope" value="Eukaryota"/>
</dbReference>
<reference evidence="1 2" key="1">
    <citation type="journal article" date="2011" name="Proc. Natl. Acad. Sci. U.S.A.">
        <title>Evolutionary erosion of yeast sex chromosomes by mating-type switching accidents.</title>
        <authorList>
            <person name="Gordon J.L."/>
            <person name="Armisen D."/>
            <person name="Proux-Wera E."/>
            <person name="Oheigeartaigh S.S."/>
            <person name="Byrne K.P."/>
            <person name="Wolfe K.H."/>
        </authorList>
    </citation>
    <scope>NUCLEOTIDE SEQUENCE [LARGE SCALE GENOMIC DNA]</scope>
    <source>
        <strain evidence="2">ATCC 24235 / CBS 4417 / NBRC 1672 / NRRL Y-8282 / UCD 70-5</strain>
    </source>
</reference>
<sequence>MFYQCNKNYFIHCYCVTDNYVFLVESPFSNNFNCKLKYFHKEDINKNVLNLQLTRNKASVTFPNEGRNSTVIKSIHLVNVPNLKKGNLEICHFLIINKGNAIQICSLDELILSVAETGVTSDTFQQWEITNVNVSITSIYAQGYKDNTIIVTYCTTMSDIVQFRYDIHKKHFQKIKLSIPLSNIKDQIMDSIINISGIQLGINYPSIENESLWSTLSSSQIMTISSADNTIYVIVNDKLEKLPIKYYTEGVNFDNSNNNDIHDGQLVWSDVVVVKKYTKVTKVYVVANVTNIGVILFKRSKDGFWDKVCTFKKRNAITEREKEEFESNALIDCKIYLRQDLNVITVLSGSESNHLYRWDYNYIDETIIDHQIYEIDHLINDDEDNGGIPSSPVYCISANCKKQIFFYLETTLALII</sequence>
<organism evidence="1 2">
    <name type="scientific">Tetrapisispora phaffii (strain ATCC 24235 / CBS 4417 / NBRC 1672 / NRRL Y-8282 / UCD 70-5)</name>
    <name type="common">Yeast</name>
    <name type="synonym">Fabospora phaffii</name>
    <dbReference type="NCBI Taxonomy" id="1071381"/>
    <lineage>
        <taxon>Eukaryota</taxon>
        <taxon>Fungi</taxon>
        <taxon>Dikarya</taxon>
        <taxon>Ascomycota</taxon>
        <taxon>Saccharomycotina</taxon>
        <taxon>Saccharomycetes</taxon>
        <taxon>Saccharomycetales</taxon>
        <taxon>Saccharomycetaceae</taxon>
        <taxon>Tetrapisispora</taxon>
    </lineage>
</organism>
<protein>
    <submittedName>
        <fullName evidence="1">Uncharacterized protein</fullName>
    </submittedName>
</protein>